<dbReference type="PANTHER" id="PTHR41533:SF1">
    <property type="entry name" value="L,D-TRANSPEPTIDASE YCBB-RELATED"/>
    <property type="match status" value="1"/>
</dbReference>
<dbReference type="PANTHER" id="PTHR41533">
    <property type="entry name" value="L,D-TRANSPEPTIDASE HI_1667-RELATED"/>
    <property type="match status" value="1"/>
</dbReference>
<dbReference type="EMBL" id="AP018227">
    <property type="protein sequence ID" value="BAY83011.1"/>
    <property type="molecule type" value="Genomic_DNA"/>
</dbReference>
<dbReference type="Gene3D" id="2.60.120.380">
    <property type="match status" value="1"/>
</dbReference>
<feature type="domain" description="Peptidoglycan binding-like" evidence="1">
    <location>
        <begin position="87"/>
        <end position="143"/>
    </location>
</feature>
<proteinExistence type="predicted"/>
<reference evidence="2 3" key="1">
    <citation type="submission" date="2017-06" db="EMBL/GenBank/DDBJ databases">
        <title>Genome sequencing of cyanobaciteial culture collection at National Institute for Environmental Studies (NIES).</title>
        <authorList>
            <person name="Hirose Y."/>
            <person name="Shimura Y."/>
            <person name="Fujisawa T."/>
            <person name="Nakamura Y."/>
            <person name="Kawachi M."/>
        </authorList>
    </citation>
    <scope>NUCLEOTIDE SEQUENCE [LARGE SCALE GENOMIC DNA]</scope>
    <source>
        <strain evidence="2 3">NIES-267</strain>
    </source>
</reference>
<evidence type="ECO:0000313" key="3">
    <source>
        <dbReference type="Proteomes" id="UP000218418"/>
    </source>
</evidence>
<gene>
    <name evidence="2" type="ORF">NIES267_24970</name>
</gene>
<feature type="domain" description="Peptidoglycan binding-like" evidence="1">
    <location>
        <begin position="180"/>
        <end position="237"/>
    </location>
</feature>
<organism evidence="2 3">
    <name type="scientific">Calothrix parasitica NIES-267</name>
    <dbReference type="NCBI Taxonomy" id="1973488"/>
    <lineage>
        <taxon>Bacteria</taxon>
        <taxon>Bacillati</taxon>
        <taxon>Cyanobacteriota</taxon>
        <taxon>Cyanophyceae</taxon>
        <taxon>Nostocales</taxon>
        <taxon>Calotrichaceae</taxon>
        <taxon>Calothrix</taxon>
    </lineage>
</organism>
<protein>
    <submittedName>
        <fullName evidence="2">Putative N-acetylmuramoyl-L-alanine amidase</fullName>
    </submittedName>
</protein>
<evidence type="ECO:0000259" key="1">
    <source>
        <dbReference type="Pfam" id="PF01471"/>
    </source>
</evidence>
<sequence>MTTSFIVLEENATGLKVTKFQSALKQLNFYFGPIDGVFGAKTKAALIKFQQLYSHLQSNGIVDAETILQLDEDVWLSGKEVLREGSTGEEVKVLQEIFSVYDLQPLTIDGYFGRKTKEAVIGFQENRGLTADGVVGKQTWVALYRYQVHDIPYEDRVNAFFGDLNTDTFIKLPLKKGDEGRDVLVLQKFLNYVSGSTRGILEDGNFGEATEQTVKHFQQRQGLVVDGFVGMQTYEAMLGEGLTQQLINELLSIRKGQLISFTNGEEYQLVEDAVVRGETVIYRLEVAPKQDFRIVITSLDNHAIFELFKVGEPRIHAEKASNVRLFLETGEYYITVNAIRGNATYKLKVESIGS</sequence>
<feature type="domain" description="Peptidoglycan binding-like" evidence="1">
    <location>
        <begin position="14"/>
        <end position="67"/>
    </location>
</feature>
<evidence type="ECO:0000313" key="2">
    <source>
        <dbReference type="EMBL" id="BAY83011.1"/>
    </source>
</evidence>
<dbReference type="AlphaFoldDB" id="A0A1Z4LP65"/>
<name>A0A1Z4LP65_9CYAN</name>
<dbReference type="InterPro" id="IPR052905">
    <property type="entry name" value="LD-transpeptidase_YkuD-like"/>
</dbReference>
<dbReference type="Gene3D" id="1.10.101.10">
    <property type="entry name" value="PGBD-like superfamily/PGBD"/>
    <property type="match status" value="3"/>
</dbReference>
<accession>A0A1Z4LP65</accession>
<dbReference type="Proteomes" id="UP000218418">
    <property type="component" value="Chromosome"/>
</dbReference>
<dbReference type="InterPro" id="IPR002477">
    <property type="entry name" value="Peptidoglycan-bd-like"/>
</dbReference>
<dbReference type="SUPFAM" id="SSF47090">
    <property type="entry name" value="PGBD-like"/>
    <property type="match status" value="3"/>
</dbReference>
<keyword evidence="3" id="KW-1185">Reference proteome</keyword>
<dbReference type="InterPro" id="IPR036365">
    <property type="entry name" value="PGBD-like_sf"/>
</dbReference>
<dbReference type="InterPro" id="IPR036366">
    <property type="entry name" value="PGBDSf"/>
</dbReference>
<dbReference type="Pfam" id="PF01471">
    <property type="entry name" value="PG_binding_1"/>
    <property type="match status" value="3"/>
</dbReference>